<dbReference type="Pfam" id="PF13673">
    <property type="entry name" value="Acetyltransf_10"/>
    <property type="match status" value="1"/>
</dbReference>
<dbReference type="SUPFAM" id="SSF55729">
    <property type="entry name" value="Acyl-CoA N-acyltransferases (Nat)"/>
    <property type="match status" value="1"/>
</dbReference>
<dbReference type="RefSeq" id="WP_035062036.1">
    <property type="nucleotide sequence ID" value="NZ_AXCZ01000158.1"/>
</dbReference>
<dbReference type="InterPro" id="IPR000182">
    <property type="entry name" value="GNAT_dom"/>
</dbReference>
<dbReference type="EMBL" id="AXCZ01000158">
    <property type="protein sequence ID" value="KGM10064.1"/>
    <property type="molecule type" value="Genomic_DNA"/>
</dbReference>
<accession>A0A0A0BSD8</accession>
<proteinExistence type="predicted"/>
<dbReference type="OrthoDB" id="9796171at2"/>
<sequence length="148" mass="16293">MPLVIETRTPPDISAADLYAVLRLRVDVFVVEQRCPYPDLDGRDLLADTVHVWAREDDVLAGCLRVLRHGTGTPAIGRVVTAPVARGRGVAATLMDHALTICGPDATIEVDAQAHLEHWYGRFGFERAAPDHDEDGIPHVRMLRRPTA</sequence>
<evidence type="ECO:0000313" key="2">
    <source>
        <dbReference type="EMBL" id="KGM10064.1"/>
    </source>
</evidence>
<dbReference type="GO" id="GO:0016747">
    <property type="term" value="F:acyltransferase activity, transferring groups other than amino-acyl groups"/>
    <property type="evidence" value="ECO:0007669"/>
    <property type="project" value="InterPro"/>
</dbReference>
<name>A0A0A0BSD8_9CELL</name>
<evidence type="ECO:0000259" key="1">
    <source>
        <dbReference type="PROSITE" id="PS51186"/>
    </source>
</evidence>
<keyword evidence="2" id="KW-0808">Transferase</keyword>
<gene>
    <name evidence="2" type="ORF">N869_05725</name>
</gene>
<protein>
    <submittedName>
        <fullName evidence="2">GCN5 family acetyltransferase</fullName>
    </submittedName>
</protein>
<reference evidence="2 3" key="1">
    <citation type="submission" date="2013-08" db="EMBL/GenBank/DDBJ databases">
        <title>Genome sequencing of Cellulomonas bogoriensis 69B4.</title>
        <authorList>
            <person name="Chen F."/>
            <person name="Li Y."/>
            <person name="Wang G."/>
        </authorList>
    </citation>
    <scope>NUCLEOTIDE SEQUENCE [LARGE SCALE GENOMIC DNA]</scope>
    <source>
        <strain evidence="2 3">69B4</strain>
    </source>
</reference>
<dbReference type="PROSITE" id="PS51186">
    <property type="entry name" value="GNAT"/>
    <property type="match status" value="1"/>
</dbReference>
<dbReference type="InterPro" id="IPR016181">
    <property type="entry name" value="Acyl_CoA_acyltransferase"/>
</dbReference>
<comment type="caution">
    <text evidence="2">The sequence shown here is derived from an EMBL/GenBank/DDBJ whole genome shotgun (WGS) entry which is preliminary data.</text>
</comment>
<dbReference type="Proteomes" id="UP000054314">
    <property type="component" value="Unassembled WGS sequence"/>
</dbReference>
<keyword evidence="3" id="KW-1185">Reference proteome</keyword>
<dbReference type="CDD" id="cd04301">
    <property type="entry name" value="NAT_SF"/>
    <property type="match status" value="1"/>
</dbReference>
<organism evidence="2 3">
    <name type="scientific">Cellulomonas bogoriensis 69B4 = DSM 16987</name>
    <dbReference type="NCBI Taxonomy" id="1386082"/>
    <lineage>
        <taxon>Bacteria</taxon>
        <taxon>Bacillati</taxon>
        <taxon>Actinomycetota</taxon>
        <taxon>Actinomycetes</taxon>
        <taxon>Micrococcales</taxon>
        <taxon>Cellulomonadaceae</taxon>
        <taxon>Cellulomonas</taxon>
    </lineage>
</organism>
<dbReference type="Gene3D" id="3.40.630.30">
    <property type="match status" value="1"/>
</dbReference>
<feature type="domain" description="N-acetyltransferase" evidence="1">
    <location>
        <begin position="3"/>
        <end position="147"/>
    </location>
</feature>
<dbReference type="AlphaFoldDB" id="A0A0A0BSD8"/>
<evidence type="ECO:0000313" key="3">
    <source>
        <dbReference type="Proteomes" id="UP000054314"/>
    </source>
</evidence>